<feature type="domain" description="Lipid/polyisoprenoid-binding YceI-like" evidence="2">
    <location>
        <begin position="22"/>
        <end position="187"/>
    </location>
</feature>
<keyword evidence="4" id="KW-1185">Reference proteome</keyword>
<dbReference type="PANTHER" id="PTHR34406">
    <property type="entry name" value="PROTEIN YCEI"/>
    <property type="match status" value="1"/>
</dbReference>
<reference evidence="3 4" key="1">
    <citation type="submission" date="2019-08" db="EMBL/GenBank/DDBJ databases">
        <title>Complete genome sequence of Candidatus Uab amorphum.</title>
        <authorList>
            <person name="Shiratori T."/>
            <person name="Suzuki S."/>
            <person name="Kakizawa Y."/>
            <person name="Ishida K."/>
        </authorList>
    </citation>
    <scope>NUCLEOTIDE SEQUENCE [LARGE SCALE GENOMIC DNA]</scope>
    <source>
        <strain evidence="3 4">SRT547</strain>
    </source>
</reference>
<name>A0A5S9INV7_UABAM</name>
<dbReference type="Gene3D" id="2.40.128.110">
    <property type="entry name" value="Lipid/polyisoprenoid-binding, YceI-like"/>
    <property type="match status" value="1"/>
</dbReference>
<dbReference type="KEGG" id="uam:UABAM_03227"/>
<dbReference type="AlphaFoldDB" id="A0A5S9INV7"/>
<evidence type="ECO:0000313" key="4">
    <source>
        <dbReference type="Proteomes" id="UP000326354"/>
    </source>
</evidence>
<dbReference type="RefSeq" id="WP_151968995.1">
    <property type="nucleotide sequence ID" value="NZ_AP019860.1"/>
</dbReference>
<sequence length="190" mass="21136">MKFLTLFAVIAMIFAVAPTADDYNIDASHSAMAFKVQHFGAGYTHGRFNDFGGSVTFDAKDDSKNSISINIKAKSIDSGNAKRDDHLRGKDFFFAKKYKTLTFKSTSFKRKAGSKNEYEVKGVLKMHGKKKEITVNAKFLGEGSDPWGNYRCGLSCNFTVKRSDFGMKYMPNGIADEVHITADVEGVRKK</sequence>
<gene>
    <name evidence="3" type="ORF">UABAM_03227</name>
</gene>
<dbReference type="InterPro" id="IPR007372">
    <property type="entry name" value="Lipid/polyisoprenoid-bd_YceI"/>
</dbReference>
<dbReference type="PANTHER" id="PTHR34406:SF1">
    <property type="entry name" value="PROTEIN YCEI"/>
    <property type="match status" value="1"/>
</dbReference>
<proteinExistence type="predicted"/>
<evidence type="ECO:0000313" key="3">
    <source>
        <dbReference type="EMBL" id="BBM84866.1"/>
    </source>
</evidence>
<feature type="chain" id="PRO_5024926150" description="Lipid/polyisoprenoid-binding YceI-like domain-containing protein" evidence="1">
    <location>
        <begin position="21"/>
        <end position="190"/>
    </location>
</feature>
<protein>
    <recommendedName>
        <fullName evidence="2">Lipid/polyisoprenoid-binding YceI-like domain-containing protein</fullName>
    </recommendedName>
</protein>
<feature type="signal peptide" evidence="1">
    <location>
        <begin position="1"/>
        <end position="20"/>
    </location>
</feature>
<evidence type="ECO:0000259" key="2">
    <source>
        <dbReference type="SMART" id="SM00867"/>
    </source>
</evidence>
<accession>A0A5S9INV7</accession>
<dbReference type="InterPro" id="IPR036761">
    <property type="entry name" value="TTHA0802/YceI-like_sf"/>
</dbReference>
<dbReference type="SMART" id="SM00867">
    <property type="entry name" value="YceI"/>
    <property type="match status" value="1"/>
</dbReference>
<dbReference type="OrthoDB" id="9811006at2"/>
<dbReference type="SUPFAM" id="SSF101874">
    <property type="entry name" value="YceI-like"/>
    <property type="match status" value="1"/>
</dbReference>
<dbReference type="EMBL" id="AP019860">
    <property type="protein sequence ID" value="BBM84866.1"/>
    <property type="molecule type" value="Genomic_DNA"/>
</dbReference>
<dbReference type="Pfam" id="PF04264">
    <property type="entry name" value="YceI"/>
    <property type="match status" value="1"/>
</dbReference>
<evidence type="ECO:0000256" key="1">
    <source>
        <dbReference type="SAM" id="SignalP"/>
    </source>
</evidence>
<dbReference type="Proteomes" id="UP000326354">
    <property type="component" value="Chromosome"/>
</dbReference>
<keyword evidence="1" id="KW-0732">Signal</keyword>
<organism evidence="3 4">
    <name type="scientific">Uabimicrobium amorphum</name>
    <dbReference type="NCBI Taxonomy" id="2596890"/>
    <lineage>
        <taxon>Bacteria</taxon>
        <taxon>Pseudomonadati</taxon>
        <taxon>Planctomycetota</taxon>
        <taxon>Candidatus Uabimicrobiia</taxon>
        <taxon>Candidatus Uabimicrobiales</taxon>
        <taxon>Candidatus Uabimicrobiaceae</taxon>
        <taxon>Candidatus Uabimicrobium</taxon>
    </lineage>
</organism>